<accession>A0ACC0TSZ7</accession>
<keyword evidence="2" id="KW-1185">Reference proteome</keyword>
<dbReference type="Proteomes" id="UP001207468">
    <property type="component" value="Unassembled WGS sequence"/>
</dbReference>
<comment type="caution">
    <text evidence="1">The sequence shown here is derived from an EMBL/GenBank/DDBJ whole genome shotgun (WGS) entry which is preliminary data.</text>
</comment>
<evidence type="ECO:0000313" key="1">
    <source>
        <dbReference type="EMBL" id="KAI9436392.1"/>
    </source>
</evidence>
<gene>
    <name evidence="1" type="ORF">F5148DRAFT_1294628</name>
</gene>
<sequence>MIISASCKKSFLDEELITSLNTEDFTTTQGLDDLVVGMYQSLRFHFNYEWAYSTTNYGVDEFTVGGDRTEEMWNSYDASLNSLNGDVSSVWDNMYGNINSANIVIQNVPAYYVGANKNTRLGEGYFMRAFDYFKLVKQYGGVPLKLTPSTAVDLNFKRDSIQTVYQQVINDFTQAYNLLPTTPAQTGRITKWAAAHFLAKVYLFRASEINSAWNSGTQQADLQNAITYADLVINSGNYVLATDFRDLWNFTAVDGPNETNKEIILSAQFSNNTATQGRYGNQVHLYYESIYQTLPGMQRDIPGDREFQRLRSTDYALDVFDRVNDSRFWKSFKTVYLSNNAASIPTWTATYAPNAGVVGKPKFVLGDTSVKYIVNNAGDPRYTATSINYRGPTLFVRYYSGQPENVLGGHGGFNSSEFVGLSKFIDGSRNAVASQFGQRDGILARLAETYLIAAEAYGRLGQYASALPYLNAVRDRAAYKAGEDRTIYSDGGAAWKTNPVANTAAYVSYATTNTYYESNNIPVSTASTDAAMHLNSINDIFNSTHDFYAKLGVASQGDQFIAFILNERSRELMGELMRWEDLARTKTLITRATTFNDEAKPIDKHYLRPIPQTFLDGIRNTDNSPLTAAQKAAMQNPGW</sequence>
<dbReference type="EMBL" id="JAGFNK010000992">
    <property type="protein sequence ID" value="KAI9436392.1"/>
    <property type="molecule type" value="Genomic_DNA"/>
</dbReference>
<reference evidence="1" key="1">
    <citation type="submission" date="2021-03" db="EMBL/GenBank/DDBJ databases">
        <title>Evolutionary priming and transition to the ectomycorrhizal habit in an iconic lineage of mushroom-forming fungi: is preadaptation a requirement?</title>
        <authorList>
            <consortium name="DOE Joint Genome Institute"/>
            <person name="Looney B.P."/>
            <person name="Miyauchi S."/>
            <person name="Morin E."/>
            <person name="Drula E."/>
            <person name="Courty P.E."/>
            <person name="Chicoki N."/>
            <person name="Fauchery L."/>
            <person name="Kohler A."/>
            <person name="Kuo A."/>
            <person name="LaButti K."/>
            <person name="Pangilinan J."/>
            <person name="Lipzen A."/>
            <person name="Riley R."/>
            <person name="Andreopoulos W."/>
            <person name="He G."/>
            <person name="Johnson J."/>
            <person name="Barry K.W."/>
            <person name="Grigoriev I.V."/>
            <person name="Nagy L."/>
            <person name="Hibbett D."/>
            <person name="Henrissat B."/>
            <person name="Matheny P.B."/>
            <person name="Labbe J."/>
            <person name="Martin A.F."/>
        </authorList>
    </citation>
    <scope>NUCLEOTIDE SEQUENCE</scope>
    <source>
        <strain evidence="1">BPL698</strain>
    </source>
</reference>
<name>A0ACC0TSZ7_9AGAM</name>
<proteinExistence type="predicted"/>
<protein>
    <submittedName>
        <fullName evidence="1">RagB/SusD domain-containing protein</fullName>
    </submittedName>
</protein>
<organism evidence="1 2">
    <name type="scientific">Russula earlei</name>
    <dbReference type="NCBI Taxonomy" id="71964"/>
    <lineage>
        <taxon>Eukaryota</taxon>
        <taxon>Fungi</taxon>
        <taxon>Dikarya</taxon>
        <taxon>Basidiomycota</taxon>
        <taxon>Agaricomycotina</taxon>
        <taxon>Agaricomycetes</taxon>
        <taxon>Russulales</taxon>
        <taxon>Russulaceae</taxon>
        <taxon>Russula</taxon>
    </lineage>
</organism>
<evidence type="ECO:0000313" key="2">
    <source>
        <dbReference type="Proteomes" id="UP001207468"/>
    </source>
</evidence>